<dbReference type="Proteomes" id="UP000800036">
    <property type="component" value="Unassembled WGS sequence"/>
</dbReference>
<evidence type="ECO:0000313" key="3">
    <source>
        <dbReference type="Proteomes" id="UP000800036"/>
    </source>
</evidence>
<dbReference type="Pfam" id="PF13279">
    <property type="entry name" value="4HBT_2"/>
    <property type="match status" value="1"/>
</dbReference>
<dbReference type="EMBL" id="ML976701">
    <property type="protein sequence ID" value="KAF1970431.1"/>
    <property type="molecule type" value="Genomic_DNA"/>
</dbReference>
<accession>A0A6A5UZK4</accession>
<reference evidence="2" key="1">
    <citation type="journal article" date="2020" name="Stud. Mycol.">
        <title>101 Dothideomycetes genomes: a test case for predicting lifestyles and emergence of pathogens.</title>
        <authorList>
            <person name="Haridas S."/>
            <person name="Albert R."/>
            <person name="Binder M."/>
            <person name="Bloem J."/>
            <person name="Labutti K."/>
            <person name="Salamov A."/>
            <person name="Andreopoulos B."/>
            <person name="Baker S."/>
            <person name="Barry K."/>
            <person name="Bills G."/>
            <person name="Bluhm B."/>
            <person name="Cannon C."/>
            <person name="Castanera R."/>
            <person name="Culley D."/>
            <person name="Daum C."/>
            <person name="Ezra D."/>
            <person name="Gonzalez J."/>
            <person name="Henrissat B."/>
            <person name="Kuo A."/>
            <person name="Liang C."/>
            <person name="Lipzen A."/>
            <person name="Lutzoni F."/>
            <person name="Magnuson J."/>
            <person name="Mondo S."/>
            <person name="Nolan M."/>
            <person name="Ohm R."/>
            <person name="Pangilinan J."/>
            <person name="Park H.-J."/>
            <person name="Ramirez L."/>
            <person name="Alfaro M."/>
            <person name="Sun H."/>
            <person name="Tritt A."/>
            <person name="Yoshinaga Y."/>
            <person name="Zwiers L.-H."/>
            <person name="Turgeon B."/>
            <person name="Goodwin S."/>
            <person name="Spatafora J."/>
            <person name="Crous P."/>
            <person name="Grigoriev I."/>
        </authorList>
    </citation>
    <scope>NUCLEOTIDE SEQUENCE</scope>
    <source>
        <strain evidence="2">CBS 107.79</strain>
    </source>
</reference>
<organism evidence="2 3">
    <name type="scientific">Bimuria novae-zelandiae CBS 107.79</name>
    <dbReference type="NCBI Taxonomy" id="1447943"/>
    <lineage>
        <taxon>Eukaryota</taxon>
        <taxon>Fungi</taxon>
        <taxon>Dikarya</taxon>
        <taxon>Ascomycota</taxon>
        <taxon>Pezizomycotina</taxon>
        <taxon>Dothideomycetes</taxon>
        <taxon>Pleosporomycetidae</taxon>
        <taxon>Pleosporales</taxon>
        <taxon>Massarineae</taxon>
        <taxon>Didymosphaeriaceae</taxon>
        <taxon>Bimuria</taxon>
    </lineage>
</organism>
<dbReference type="SUPFAM" id="SSF54637">
    <property type="entry name" value="Thioesterase/thiol ester dehydrase-isomerase"/>
    <property type="match status" value="1"/>
</dbReference>
<dbReference type="OrthoDB" id="5538558at2759"/>
<dbReference type="CDD" id="cd00586">
    <property type="entry name" value="4HBT"/>
    <property type="match status" value="1"/>
</dbReference>
<evidence type="ECO:0008006" key="4">
    <source>
        <dbReference type="Google" id="ProtNLM"/>
    </source>
</evidence>
<dbReference type="Gene3D" id="3.10.129.10">
    <property type="entry name" value="Hotdog Thioesterase"/>
    <property type="match status" value="1"/>
</dbReference>
<name>A0A6A5UZK4_9PLEO</name>
<dbReference type="AlphaFoldDB" id="A0A6A5UZK4"/>
<sequence>MNRTLRPLARRAQGTPPPRILAQRARFSAPTTASLSPRWLSDLKTRIGKCILFGLDGAQTGEAGAILHEVNAHWRDMLAGSEGFLTGKDRWGLYRQQVQWGEMDSMVRRTADAHAGVDFVIGHVNNVTYNRWAESARVNWGMNFAAVDVEHRDEWRALVTPTEIGMILRSIRTDYKFPIKFPDRVTVLHKLRTKPEADTDHFILDVLILSELHRRVAARCVEDIVIYDYRAAKKSAMKPFMVEMLKRTFEQQEQAKEKYGNKALDLIRRVQELEKSSWDRPDAKEDFGNANP</sequence>
<evidence type="ECO:0000256" key="1">
    <source>
        <dbReference type="SAM" id="Coils"/>
    </source>
</evidence>
<keyword evidence="1" id="KW-0175">Coiled coil</keyword>
<protein>
    <recommendedName>
        <fullName evidence="4">Thioesterase/thiol ester dehydrase-isomerase</fullName>
    </recommendedName>
</protein>
<feature type="coiled-coil region" evidence="1">
    <location>
        <begin position="242"/>
        <end position="276"/>
    </location>
</feature>
<evidence type="ECO:0000313" key="2">
    <source>
        <dbReference type="EMBL" id="KAF1970431.1"/>
    </source>
</evidence>
<proteinExistence type="predicted"/>
<keyword evidence="3" id="KW-1185">Reference proteome</keyword>
<dbReference type="InterPro" id="IPR029069">
    <property type="entry name" value="HotDog_dom_sf"/>
</dbReference>
<gene>
    <name evidence="2" type="ORF">BU23DRAFT_474080</name>
</gene>